<name>A0A9N9E041_9GLOM</name>
<dbReference type="InterPro" id="IPR017930">
    <property type="entry name" value="Myb_dom"/>
</dbReference>
<dbReference type="Gene3D" id="1.10.10.60">
    <property type="entry name" value="Homeodomain-like"/>
    <property type="match status" value="1"/>
</dbReference>
<sequence>MGTWSRYYGSLFKFMIMNEKQLEEVNTLLLIKSSKDSCDDTTNTETATDSESTIKATSISNVETTSKSEIVKRNPQIPTKLPTTTQTVITSSLRVRRKKNRKKWTEHELNALEAGMEEYGTSWTKIYEKYGNAYGILRDRSQTQLKDKARNEKIRRKSDVKIFENFTLCNRLIEY</sequence>
<dbReference type="CDD" id="cd11660">
    <property type="entry name" value="SANT_TRF"/>
    <property type="match status" value="1"/>
</dbReference>
<dbReference type="InterPro" id="IPR009057">
    <property type="entry name" value="Homeodomain-like_sf"/>
</dbReference>
<dbReference type="PROSITE" id="PS50090">
    <property type="entry name" value="MYB_LIKE"/>
    <property type="match status" value="1"/>
</dbReference>
<feature type="domain" description="HTH myb-type" evidence="2">
    <location>
        <begin position="96"/>
        <end position="157"/>
    </location>
</feature>
<evidence type="ECO:0000259" key="2">
    <source>
        <dbReference type="PROSITE" id="PS51294"/>
    </source>
</evidence>
<dbReference type="EMBL" id="CAJVPY010006281">
    <property type="protein sequence ID" value="CAG8659690.1"/>
    <property type="molecule type" value="Genomic_DNA"/>
</dbReference>
<dbReference type="SMART" id="SM00717">
    <property type="entry name" value="SANT"/>
    <property type="match status" value="1"/>
</dbReference>
<dbReference type="GO" id="GO:0010833">
    <property type="term" value="P:telomere maintenance via telomere lengthening"/>
    <property type="evidence" value="ECO:0007669"/>
    <property type="project" value="TreeGrafter"/>
</dbReference>
<evidence type="ECO:0000259" key="1">
    <source>
        <dbReference type="PROSITE" id="PS50090"/>
    </source>
</evidence>
<accession>A0A9N9E041</accession>
<proteinExistence type="predicted"/>
<dbReference type="SUPFAM" id="SSF46689">
    <property type="entry name" value="Homeodomain-like"/>
    <property type="match status" value="1"/>
</dbReference>
<reference evidence="3" key="1">
    <citation type="submission" date="2021-06" db="EMBL/GenBank/DDBJ databases">
        <authorList>
            <person name="Kallberg Y."/>
            <person name="Tangrot J."/>
            <person name="Rosling A."/>
        </authorList>
    </citation>
    <scope>NUCLEOTIDE SEQUENCE</scope>
    <source>
        <strain evidence="3">MA453B</strain>
    </source>
</reference>
<organism evidence="3 4">
    <name type="scientific">Dentiscutata erythropus</name>
    <dbReference type="NCBI Taxonomy" id="1348616"/>
    <lineage>
        <taxon>Eukaryota</taxon>
        <taxon>Fungi</taxon>
        <taxon>Fungi incertae sedis</taxon>
        <taxon>Mucoromycota</taxon>
        <taxon>Glomeromycotina</taxon>
        <taxon>Glomeromycetes</taxon>
        <taxon>Diversisporales</taxon>
        <taxon>Gigasporaceae</taxon>
        <taxon>Dentiscutata</taxon>
    </lineage>
</organism>
<dbReference type="AlphaFoldDB" id="A0A9N9E041"/>
<dbReference type="PROSITE" id="PS51294">
    <property type="entry name" value="HTH_MYB"/>
    <property type="match status" value="1"/>
</dbReference>
<protein>
    <submittedName>
        <fullName evidence="3">23425_t:CDS:1</fullName>
    </submittedName>
</protein>
<feature type="domain" description="Myb-like" evidence="1">
    <location>
        <begin position="96"/>
        <end position="153"/>
    </location>
</feature>
<gene>
    <name evidence="3" type="ORF">DERYTH_LOCUS10642</name>
</gene>
<dbReference type="GO" id="GO:0003691">
    <property type="term" value="F:double-stranded telomeric DNA binding"/>
    <property type="evidence" value="ECO:0007669"/>
    <property type="project" value="TreeGrafter"/>
</dbReference>
<comment type="caution">
    <text evidence="3">The sequence shown here is derived from an EMBL/GenBank/DDBJ whole genome shotgun (WGS) entry which is preliminary data.</text>
</comment>
<dbReference type="PANTHER" id="PTHR47807">
    <property type="entry name" value="PROTEIN TBF1"/>
    <property type="match status" value="1"/>
</dbReference>
<dbReference type="PANTHER" id="PTHR47807:SF1">
    <property type="entry name" value="PROTEIN TBF1"/>
    <property type="match status" value="1"/>
</dbReference>
<dbReference type="OrthoDB" id="3366990at2759"/>
<dbReference type="InterPro" id="IPR052833">
    <property type="entry name" value="Telomeric_DNA-bd_trans-reg"/>
</dbReference>
<keyword evidence="4" id="KW-1185">Reference proteome</keyword>
<evidence type="ECO:0000313" key="4">
    <source>
        <dbReference type="Proteomes" id="UP000789405"/>
    </source>
</evidence>
<evidence type="ECO:0000313" key="3">
    <source>
        <dbReference type="EMBL" id="CAG8659690.1"/>
    </source>
</evidence>
<dbReference type="Proteomes" id="UP000789405">
    <property type="component" value="Unassembled WGS sequence"/>
</dbReference>
<dbReference type="InterPro" id="IPR001005">
    <property type="entry name" value="SANT/Myb"/>
</dbReference>